<protein>
    <submittedName>
        <fullName evidence="1">Uncharacterized protein</fullName>
    </submittedName>
</protein>
<proteinExistence type="predicted"/>
<gene>
    <name evidence="1" type="ORF">IC609_08470</name>
</gene>
<name>A0A927FIB8_9BURK</name>
<dbReference type="InterPro" id="IPR012341">
    <property type="entry name" value="6hp_glycosidase-like_sf"/>
</dbReference>
<organism evidence="1 2">
    <name type="scientific">Limnohabitans radicicola</name>
    <dbReference type="NCBI Taxonomy" id="2771427"/>
    <lineage>
        <taxon>Bacteria</taxon>
        <taxon>Pseudomonadati</taxon>
        <taxon>Pseudomonadota</taxon>
        <taxon>Betaproteobacteria</taxon>
        <taxon>Burkholderiales</taxon>
        <taxon>Comamonadaceae</taxon>
        <taxon>Limnohabitans</taxon>
    </lineage>
</organism>
<keyword evidence="2" id="KW-1185">Reference proteome</keyword>
<dbReference type="EMBL" id="JACYFT010000002">
    <property type="protein sequence ID" value="MBD8050578.1"/>
    <property type="molecule type" value="Genomic_DNA"/>
</dbReference>
<comment type="caution">
    <text evidence="1">The sequence shown here is derived from an EMBL/GenBank/DDBJ whole genome shotgun (WGS) entry which is preliminary data.</text>
</comment>
<dbReference type="SUPFAM" id="SSF48208">
    <property type="entry name" value="Six-hairpin glycosidases"/>
    <property type="match status" value="1"/>
</dbReference>
<evidence type="ECO:0000313" key="2">
    <source>
        <dbReference type="Proteomes" id="UP000647424"/>
    </source>
</evidence>
<sequence>MAQIKALHITTGPLANGYLVAPHGRLNWYFTNLGLISIVQYLTPSELDTYIRTYLDLYLSRTESNYTIQDVNFNDLSLQNITLVPSDSDNSYAATLLTLVSRYLKASSNWAWWELHKAQLKNIIYANIATVQKPNGLCRVFQLPRTSPVSNFGYLMNNIEDYRGLRDYAAILAQRGESADANYYNNIATTITQSIIIYLWDSARSGFRVSDQDARADTSTFYPGATCQIFPQAFNVPELSSYYTQAYQFLNTYAPQWTQEVYDPYPWTILGYVAAKRGDTARAVLQLQASDLKFATHPEYLTINELGFYQRTRSLLNGFADT</sequence>
<reference evidence="1" key="1">
    <citation type="submission" date="2020-09" db="EMBL/GenBank/DDBJ databases">
        <title>Genome seq and assembly of Limnohabitants sp.</title>
        <authorList>
            <person name="Chhetri G."/>
        </authorList>
    </citation>
    <scope>NUCLEOTIDE SEQUENCE</scope>
    <source>
        <strain evidence="1">JUR4</strain>
    </source>
</reference>
<dbReference type="InterPro" id="IPR008928">
    <property type="entry name" value="6-hairpin_glycosidase_sf"/>
</dbReference>
<dbReference type="Proteomes" id="UP000647424">
    <property type="component" value="Unassembled WGS sequence"/>
</dbReference>
<evidence type="ECO:0000313" key="1">
    <source>
        <dbReference type="EMBL" id="MBD8050578.1"/>
    </source>
</evidence>
<accession>A0A927FIB8</accession>
<dbReference type="Gene3D" id="1.50.10.10">
    <property type="match status" value="1"/>
</dbReference>
<dbReference type="GO" id="GO:0005975">
    <property type="term" value="P:carbohydrate metabolic process"/>
    <property type="evidence" value="ECO:0007669"/>
    <property type="project" value="InterPro"/>
</dbReference>
<dbReference type="AlphaFoldDB" id="A0A927FIB8"/>